<keyword evidence="5 6" id="KW-0472">Membrane</keyword>
<accession>A0ABU9C5X1</accession>
<dbReference type="Proteomes" id="UP001379945">
    <property type="component" value="Unassembled WGS sequence"/>
</dbReference>
<reference evidence="8 9" key="1">
    <citation type="submission" date="2024-04" db="EMBL/GenBank/DDBJ databases">
        <title>Novel species of the genus Ideonella isolated from streams.</title>
        <authorList>
            <person name="Lu H."/>
        </authorList>
    </citation>
    <scope>NUCLEOTIDE SEQUENCE [LARGE SCALE GENOMIC DNA]</scope>
    <source>
        <strain evidence="8 9">LYT19W</strain>
    </source>
</reference>
<dbReference type="InterPro" id="IPR000620">
    <property type="entry name" value="EamA_dom"/>
</dbReference>
<feature type="domain" description="EamA" evidence="7">
    <location>
        <begin position="159"/>
        <end position="296"/>
    </location>
</feature>
<keyword evidence="9" id="KW-1185">Reference proteome</keyword>
<feature type="transmembrane region" description="Helical" evidence="6">
    <location>
        <begin position="192"/>
        <end position="210"/>
    </location>
</feature>
<evidence type="ECO:0000256" key="2">
    <source>
        <dbReference type="ARBA" id="ARBA00007362"/>
    </source>
</evidence>
<dbReference type="PANTHER" id="PTHR32322:SF2">
    <property type="entry name" value="EAMA DOMAIN-CONTAINING PROTEIN"/>
    <property type="match status" value="1"/>
</dbReference>
<dbReference type="EMBL" id="JBBUTI010000008">
    <property type="protein sequence ID" value="MEK8047291.1"/>
    <property type="molecule type" value="Genomic_DNA"/>
</dbReference>
<dbReference type="InterPro" id="IPR050638">
    <property type="entry name" value="AA-Vitamin_Transporters"/>
</dbReference>
<feature type="transmembrane region" description="Helical" evidence="6">
    <location>
        <begin position="222"/>
        <end position="242"/>
    </location>
</feature>
<dbReference type="SUPFAM" id="SSF103481">
    <property type="entry name" value="Multidrug resistance efflux transporter EmrE"/>
    <property type="match status" value="2"/>
</dbReference>
<dbReference type="InterPro" id="IPR037185">
    <property type="entry name" value="EmrE-like"/>
</dbReference>
<dbReference type="PANTHER" id="PTHR32322">
    <property type="entry name" value="INNER MEMBRANE TRANSPORTER"/>
    <property type="match status" value="1"/>
</dbReference>
<sequence length="302" mass="32265">MTQRRTDLDTFAITCLVCCCALWGLNQVATKVALSEVPPLLQAGLRSLGAASLLWLWARRQGIPLWPERRMWRGGLLAGSLFAAEFACIFIGLQFTTASRMVVFIYLAPFIVALAMPLLSPSERLRGWQWVGLGAAFAGVVSAFAEGFSAPAAGPMQWLGDALGVAAAVGWAGTTLTIRGTALSKAPPEQTLMFQLLVSGTLLLGAALLHGERWPAGGISPLVAGSLVFQTGIVTFASYLVWFWMLRHYPATKVSAFTLLTPVFGLFAGVLLLNEPLTLRLMLALATVAAGIALVSRPPRQP</sequence>
<keyword evidence="4 6" id="KW-1133">Transmembrane helix</keyword>
<feature type="transmembrane region" description="Helical" evidence="6">
    <location>
        <begin position="131"/>
        <end position="150"/>
    </location>
</feature>
<comment type="caution">
    <text evidence="8">The sequence shown here is derived from an EMBL/GenBank/DDBJ whole genome shotgun (WGS) entry which is preliminary data.</text>
</comment>
<dbReference type="Gene3D" id="1.10.3730.20">
    <property type="match status" value="1"/>
</dbReference>
<evidence type="ECO:0000256" key="5">
    <source>
        <dbReference type="ARBA" id="ARBA00023136"/>
    </source>
</evidence>
<name>A0ABU9C5X1_9BURK</name>
<comment type="similarity">
    <text evidence="2">Belongs to the EamA transporter family.</text>
</comment>
<feature type="domain" description="EamA" evidence="7">
    <location>
        <begin position="11"/>
        <end position="141"/>
    </location>
</feature>
<feature type="transmembrane region" description="Helical" evidence="6">
    <location>
        <begin position="101"/>
        <end position="119"/>
    </location>
</feature>
<feature type="transmembrane region" description="Helical" evidence="6">
    <location>
        <begin position="254"/>
        <end position="273"/>
    </location>
</feature>
<feature type="transmembrane region" description="Helical" evidence="6">
    <location>
        <begin position="70"/>
        <end position="95"/>
    </location>
</feature>
<evidence type="ECO:0000313" key="8">
    <source>
        <dbReference type="EMBL" id="MEK8047291.1"/>
    </source>
</evidence>
<comment type="subcellular location">
    <subcellularLocation>
        <location evidence="1">Membrane</location>
        <topology evidence="1">Multi-pass membrane protein</topology>
    </subcellularLocation>
</comment>
<keyword evidence="3 6" id="KW-0812">Transmembrane</keyword>
<evidence type="ECO:0000256" key="4">
    <source>
        <dbReference type="ARBA" id="ARBA00022989"/>
    </source>
</evidence>
<protein>
    <submittedName>
        <fullName evidence="8">DMT family transporter</fullName>
    </submittedName>
</protein>
<evidence type="ECO:0000256" key="1">
    <source>
        <dbReference type="ARBA" id="ARBA00004141"/>
    </source>
</evidence>
<gene>
    <name evidence="8" type="ORF">AACH00_13100</name>
</gene>
<dbReference type="RefSeq" id="WP_341399594.1">
    <property type="nucleotide sequence ID" value="NZ_JBBUTI010000008.1"/>
</dbReference>
<evidence type="ECO:0000256" key="3">
    <source>
        <dbReference type="ARBA" id="ARBA00022692"/>
    </source>
</evidence>
<evidence type="ECO:0000256" key="6">
    <source>
        <dbReference type="SAM" id="Phobius"/>
    </source>
</evidence>
<evidence type="ECO:0000259" key="7">
    <source>
        <dbReference type="Pfam" id="PF00892"/>
    </source>
</evidence>
<evidence type="ECO:0000313" key="9">
    <source>
        <dbReference type="Proteomes" id="UP001379945"/>
    </source>
</evidence>
<proteinExistence type="inferred from homology"/>
<feature type="transmembrane region" description="Helical" evidence="6">
    <location>
        <begin position="162"/>
        <end position="180"/>
    </location>
</feature>
<feature type="transmembrane region" description="Helical" evidence="6">
    <location>
        <begin position="279"/>
        <end position="296"/>
    </location>
</feature>
<organism evidence="8 9">
    <name type="scientific">Ideonella margarita</name>
    <dbReference type="NCBI Taxonomy" id="2984191"/>
    <lineage>
        <taxon>Bacteria</taxon>
        <taxon>Pseudomonadati</taxon>
        <taxon>Pseudomonadota</taxon>
        <taxon>Betaproteobacteria</taxon>
        <taxon>Burkholderiales</taxon>
        <taxon>Sphaerotilaceae</taxon>
        <taxon>Ideonella</taxon>
    </lineage>
</organism>
<dbReference type="Pfam" id="PF00892">
    <property type="entry name" value="EamA"/>
    <property type="match status" value="2"/>
</dbReference>